<sequence length="535" mass="60188">MDETSLTSDLDLRLSVNVLYMICCCFLLAMIILGISLFYSGLSQKSSSLTSLALPIFVTPLIMIDWFIWGYSLCYASTSNNFIGSLKFVVMNHLKDDKNKLYVTPRGDILSITHFIFNGLMKVVCAALTFPSCIAERGRILPMIVFLFLWSAMIYNPVTYWFWNKQGWLSVGLYKYGALDFAGGNCIHVVSGFTALAYSYLLGPRNPKTLYNYQYSNVGYIAVGTIFVTVGWCGFVGGCEYDFSSSFFIIIVQIILCASTSTIVWVSIDYYISSIPLEGTSDENIVSSVVSDSNTSGPSLAQHYDLDKLLNSRRRFSLVSFTSGLLTGLVTITPAGGYISSTSELWKSFVFGAIGAVVTNFSTRLKYYFNIDDAYDVFAIHGIAGITGSLLTGIFANRSFSSKGGWTEGHWIQICYQLLGSTVTSFYVFIVSCVFLIIVDHIPGLHLRIDKDFNRRLRREKKEQLSLESASPQDDFERFEKDQPIGNDFELFELIGSDLYEFNDEQPESYAKYIEMYHDEVPLPYSLKNKQRNNE</sequence>
<dbReference type="InterPro" id="IPR018047">
    <property type="entry name" value="Ammonium_transpt_CS"/>
</dbReference>
<evidence type="ECO:0000313" key="12">
    <source>
        <dbReference type="Proteomes" id="UP000005222"/>
    </source>
</evidence>
<feature type="transmembrane region" description="Helical" evidence="8">
    <location>
        <begin position="109"/>
        <end position="128"/>
    </location>
</feature>
<dbReference type="EMBL" id="FO082058">
    <property type="protein sequence ID" value="CCE73511.1"/>
    <property type="molecule type" value="Genomic_DNA"/>
</dbReference>
<keyword evidence="5 8" id="KW-1133">Transmembrane helix</keyword>
<dbReference type="SUPFAM" id="SSF111352">
    <property type="entry name" value="Ammonium transporter"/>
    <property type="match status" value="1"/>
</dbReference>
<evidence type="ECO:0000256" key="8">
    <source>
        <dbReference type="SAM" id="Phobius"/>
    </source>
</evidence>
<gene>
    <name evidence="11" type="primary">Piso0_000557</name>
    <name evidence="10" type="ORF">GNLVRS01_PISO0A11968g</name>
    <name evidence="11" type="ORF">GNLVRS01_PISO0B12035g</name>
</gene>
<dbReference type="HOGENOM" id="CLU_000445_33_0_1"/>
<dbReference type="PANTHER" id="PTHR43029">
    <property type="entry name" value="AMMONIUM TRANSPORTER MEP2"/>
    <property type="match status" value="1"/>
</dbReference>
<comment type="subcellular location">
    <subcellularLocation>
        <location evidence="1">Membrane</location>
        <topology evidence="1">Multi-pass membrane protein</topology>
    </subcellularLocation>
</comment>
<proteinExistence type="inferred from homology"/>
<keyword evidence="6 8" id="KW-0472">Membrane</keyword>
<evidence type="ECO:0000256" key="3">
    <source>
        <dbReference type="ARBA" id="ARBA00022448"/>
    </source>
</evidence>
<protein>
    <submittedName>
        <fullName evidence="11">Piso0_000557 protein</fullName>
    </submittedName>
</protein>
<dbReference type="AlphaFoldDB" id="G8YSP9"/>
<name>G8YSP9_PICSO</name>
<comment type="similarity">
    <text evidence="2">Belongs to the ammonia transporter channel (TC 1.A.11.2) family.</text>
</comment>
<keyword evidence="12" id="KW-1185">Reference proteome</keyword>
<dbReference type="OrthoDB" id="534912at2759"/>
<keyword evidence="7" id="KW-0924">Ammonia transport</keyword>
<feature type="transmembrane region" description="Helical" evidence="8">
    <location>
        <begin position="243"/>
        <end position="268"/>
    </location>
</feature>
<keyword evidence="4 8" id="KW-0812">Transmembrane</keyword>
<evidence type="ECO:0000259" key="9">
    <source>
        <dbReference type="Pfam" id="PF00909"/>
    </source>
</evidence>
<feature type="domain" description="Ammonium transporter AmtB-like" evidence="9">
    <location>
        <begin position="313"/>
        <end position="450"/>
    </location>
</feature>
<feature type="transmembrane region" description="Helical" evidence="8">
    <location>
        <begin position="318"/>
        <end position="339"/>
    </location>
</feature>
<evidence type="ECO:0000256" key="4">
    <source>
        <dbReference type="ARBA" id="ARBA00022692"/>
    </source>
</evidence>
<evidence type="ECO:0000256" key="5">
    <source>
        <dbReference type="ARBA" id="ARBA00022989"/>
    </source>
</evidence>
<reference evidence="11" key="1">
    <citation type="submission" date="2011-10" db="EMBL/GenBank/DDBJ databases">
        <authorList>
            <person name="Genoscope - CEA"/>
        </authorList>
    </citation>
    <scope>NUCLEOTIDE SEQUENCE</scope>
    <source>
        <strain evidence="11">CBS 7064</strain>
    </source>
</reference>
<dbReference type="PROSITE" id="PS01219">
    <property type="entry name" value="AMMONIUM_TRANSP"/>
    <property type="match status" value="1"/>
</dbReference>
<dbReference type="eggNOG" id="KOG0682">
    <property type="taxonomic scope" value="Eukaryota"/>
</dbReference>
<evidence type="ECO:0000256" key="6">
    <source>
        <dbReference type="ARBA" id="ARBA00023136"/>
    </source>
</evidence>
<dbReference type="Proteomes" id="UP000005222">
    <property type="component" value="Chromosome B"/>
</dbReference>
<dbReference type="STRING" id="559304.G8YSP9"/>
<feature type="transmembrane region" description="Helical" evidence="8">
    <location>
        <begin position="345"/>
        <end position="363"/>
    </location>
</feature>
<dbReference type="InterPro" id="IPR029020">
    <property type="entry name" value="Ammonium/urea_transptr"/>
</dbReference>
<evidence type="ECO:0000313" key="10">
    <source>
        <dbReference type="EMBL" id="CCE72950.1"/>
    </source>
</evidence>
<dbReference type="GO" id="GO:0005886">
    <property type="term" value="C:plasma membrane"/>
    <property type="evidence" value="ECO:0007669"/>
    <property type="project" value="TreeGrafter"/>
</dbReference>
<dbReference type="InterPro" id="IPR024041">
    <property type="entry name" value="NH4_transpt_AmtB-like_dom"/>
</dbReference>
<feature type="transmembrane region" description="Helical" evidence="8">
    <location>
        <begin position="426"/>
        <end position="449"/>
    </location>
</feature>
<feature type="transmembrane region" description="Helical" evidence="8">
    <location>
        <begin position="215"/>
        <end position="237"/>
    </location>
</feature>
<evidence type="ECO:0000256" key="1">
    <source>
        <dbReference type="ARBA" id="ARBA00004141"/>
    </source>
</evidence>
<dbReference type="EMBL" id="FO082059">
    <property type="protein sequence ID" value="CCE72950.1"/>
    <property type="molecule type" value="Genomic_DNA"/>
</dbReference>
<dbReference type="InParanoid" id="G8YSP9"/>
<feature type="domain" description="Ammonium transporter AmtB-like" evidence="9">
    <location>
        <begin position="20"/>
        <end position="271"/>
    </location>
</feature>
<dbReference type="InterPro" id="IPR001905">
    <property type="entry name" value="Ammonium_transpt"/>
</dbReference>
<dbReference type="PANTHER" id="PTHR43029:SF10">
    <property type="entry name" value="AMMONIUM TRANSPORTER MEP2"/>
    <property type="match status" value="1"/>
</dbReference>
<organism evidence="11 12">
    <name type="scientific">Pichia sorbitophila (strain ATCC MYA-4447 / BCRC 22081 / CBS 7064 / NBRC 10061 / NRRL Y-12695)</name>
    <name type="common">Hybrid yeast</name>
    <dbReference type="NCBI Taxonomy" id="559304"/>
    <lineage>
        <taxon>Eukaryota</taxon>
        <taxon>Fungi</taxon>
        <taxon>Dikarya</taxon>
        <taxon>Ascomycota</taxon>
        <taxon>Saccharomycotina</taxon>
        <taxon>Pichiomycetes</taxon>
        <taxon>Debaryomycetaceae</taxon>
        <taxon>Millerozyma</taxon>
    </lineage>
</organism>
<reference evidence="12" key="2">
    <citation type="journal article" date="2012" name="G3 (Bethesda)">
        <title>Pichia sorbitophila, an interspecies yeast hybrid reveals early steps of genome resolution following polyploidization.</title>
        <authorList>
            <person name="Leh Louis V."/>
            <person name="Despons L."/>
            <person name="Friedrich A."/>
            <person name="Martin T."/>
            <person name="Durrens P."/>
            <person name="Casaregola S."/>
            <person name="Neuveglise C."/>
            <person name="Fairhead C."/>
            <person name="Marck C."/>
            <person name="Cruz J.A."/>
            <person name="Straub M.L."/>
            <person name="Kugler V."/>
            <person name="Sacerdot C."/>
            <person name="Uzunov Z."/>
            <person name="Thierry A."/>
            <person name="Weiss S."/>
            <person name="Bleykasten C."/>
            <person name="De Montigny J."/>
            <person name="Jacques N."/>
            <person name="Jung P."/>
            <person name="Lemaire M."/>
            <person name="Mallet S."/>
            <person name="Morel G."/>
            <person name="Richard G.F."/>
            <person name="Sarkar A."/>
            <person name="Savel G."/>
            <person name="Schacherer J."/>
            <person name="Seret M.L."/>
            <person name="Talla E."/>
            <person name="Samson G."/>
            <person name="Jubin C."/>
            <person name="Poulain J."/>
            <person name="Vacherie B."/>
            <person name="Barbe V."/>
            <person name="Pelletier E."/>
            <person name="Sherman D.J."/>
            <person name="Westhof E."/>
            <person name="Weissenbach J."/>
            <person name="Baret P.V."/>
            <person name="Wincker P."/>
            <person name="Gaillardin C."/>
            <person name="Dujon B."/>
            <person name="Souciet J.L."/>
        </authorList>
    </citation>
    <scope>NUCLEOTIDE SEQUENCE [LARGE SCALE GENOMIC DNA]</scope>
    <source>
        <strain evidence="12">ATCC MYA-4447 / BCRC 22081 / CBS 7064 / NBRC 10061 / NRRL Y-12695</strain>
    </source>
</reference>
<dbReference type="Proteomes" id="UP000005222">
    <property type="component" value="Chromosome A"/>
</dbReference>
<dbReference type="OMA" id="GCDFKFS"/>
<evidence type="ECO:0000256" key="2">
    <source>
        <dbReference type="ARBA" id="ARBA00005887"/>
    </source>
</evidence>
<evidence type="ECO:0000313" key="11">
    <source>
        <dbReference type="EMBL" id="CCE73511.1"/>
    </source>
</evidence>
<dbReference type="GO" id="GO:0008519">
    <property type="term" value="F:ammonium channel activity"/>
    <property type="evidence" value="ECO:0007669"/>
    <property type="project" value="InterPro"/>
</dbReference>
<feature type="transmembrane region" description="Helical" evidence="8">
    <location>
        <begin position="52"/>
        <end position="71"/>
    </location>
</feature>
<keyword evidence="3" id="KW-0813">Transport</keyword>
<evidence type="ECO:0000256" key="7">
    <source>
        <dbReference type="ARBA" id="ARBA00023177"/>
    </source>
</evidence>
<feature type="transmembrane region" description="Helical" evidence="8">
    <location>
        <begin position="140"/>
        <end position="162"/>
    </location>
</feature>
<feature type="transmembrane region" description="Helical" evidence="8">
    <location>
        <begin position="375"/>
        <end position="396"/>
    </location>
</feature>
<accession>G8YSP9</accession>
<feature type="transmembrane region" description="Helical" evidence="8">
    <location>
        <begin position="18"/>
        <end position="40"/>
    </location>
</feature>
<dbReference type="Pfam" id="PF00909">
    <property type="entry name" value="Ammonium_transp"/>
    <property type="match status" value="2"/>
</dbReference>
<feature type="transmembrane region" description="Helical" evidence="8">
    <location>
        <begin position="182"/>
        <end position="203"/>
    </location>
</feature>
<dbReference type="Gene3D" id="1.10.3430.10">
    <property type="entry name" value="Ammonium transporter AmtB like domains"/>
    <property type="match status" value="1"/>
</dbReference>